<dbReference type="NCBIfam" id="TIGR01356">
    <property type="entry name" value="aroA"/>
    <property type="match status" value="1"/>
</dbReference>
<feature type="active site" description="Proton acceptor" evidence="7">
    <location>
        <position position="307"/>
    </location>
</feature>
<feature type="binding site" evidence="7">
    <location>
        <position position="334"/>
    </location>
    <ligand>
        <name>3-phosphoshikimate</name>
        <dbReference type="ChEBI" id="CHEBI:145989"/>
    </ligand>
</feature>
<comment type="subunit">
    <text evidence="7">Monomer.</text>
</comment>
<evidence type="ECO:0000313" key="9">
    <source>
        <dbReference type="EMBL" id="QEL14399.1"/>
    </source>
</evidence>
<feature type="binding site" evidence="7">
    <location>
        <position position="180"/>
    </location>
    <ligand>
        <name>phosphoenolpyruvate</name>
        <dbReference type="ChEBI" id="CHEBI:58702"/>
    </ligand>
</feature>
<dbReference type="AlphaFoldDB" id="A0A5C1A5H8"/>
<dbReference type="GO" id="GO:0003866">
    <property type="term" value="F:3-phosphoshikimate 1-carboxyvinyltransferase activity"/>
    <property type="evidence" value="ECO:0007669"/>
    <property type="project" value="UniProtKB-UniRule"/>
</dbReference>
<dbReference type="InterPro" id="IPR023193">
    <property type="entry name" value="EPSP_synthase_CS"/>
</dbReference>
<keyword evidence="3 7" id="KW-0028">Amino-acid biosynthesis</keyword>
<feature type="binding site" evidence="7">
    <location>
        <position position="132"/>
    </location>
    <ligand>
        <name>phosphoenolpyruvate</name>
        <dbReference type="ChEBI" id="CHEBI:58702"/>
    </ligand>
</feature>
<reference evidence="10" key="1">
    <citation type="submission" date="2019-08" db="EMBL/GenBank/DDBJ databases">
        <title>Limnoglobus roseus gen. nov., sp. nov., a novel freshwater planctomycete with a giant genome from the family Gemmataceae.</title>
        <authorList>
            <person name="Kulichevskaya I.S."/>
            <person name="Naumoff D.G."/>
            <person name="Miroshnikov K."/>
            <person name="Ivanova A."/>
            <person name="Philippov D.A."/>
            <person name="Hakobyan A."/>
            <person name="Rijpstra I.C."/>
            <person name="Sinninghe Damste J.S."/>
            <person name="Liesack W."/>
            <person name="Dedysh S.N."/>
        </authorList>
    </citation>
    <scope>NUCLEOTIDE SEQUENCE [LARGE SCALE GENOMIC DNA]</scope>
    <source>
        <strain evidence="10">PX52</strain>
    </source>
</reference>
<dbReference type="Gene3D" id="3.65.10.10">
    <property type="entry name" value="Enolpyruvate transferase domain"/>
    <property type="match status" value="2"/>
</dbReference>
<feature type="binding site" evidence="7">
    <location>
        <position position="179"/>
    </location>
    <ligand>
        <name>3-phosphoshikimate</name>
        <dbReference type="ChEBI" id="CHEBI:145989"/>
    </ligand>
</feature>
<keyword evidence="4 7" id="KW-0808">Transferase</keyword>
<dbReference type="SUPFAM" id="SSF55205">
    <property type="entry name" value="EPT/RTPC-like"/>
    <property type="match status" value="1"/>
</dbReference>
<dbReference type="Pfam" id="PF00275">
    <property type="entry name" value="EPSP_synthase"/>
    <property type="match status" value="1"/>
</dbReference>
<dbReference type="GO" id="GO:0009423">
    <property type="term" value="P:chorismate biosynthetic process"/>
    <property type="evidence" value="ECO:0007669"/>
    <property type="project" value="UniProtKB-UniRule"/>
</dbReference>
<feature type="binding site" evidence="7">
    <location>
        <position position="30"/>
    </location>
    <ligand>
        <name>3-phosphoshikimate</name>
        <dbReference type="ChEBI" id="CHEBI:145989"/>
    </ligand>
</feature>
<proteinExistence type="inferred from homology"/>
<comment type="catalytic activity">
    <reaction evidence="6">
        <text>3-phosphoshikimate + phosphoenolpyruvate = 5-O-(1-carboxyvinyl)-3-phosphoshikimate + phosphate</text>
        <dbReference type="Rhea" id="RHEA:21256"/>
        <dbReference type="ChEBI" id="CHEBI:43474"/>
        <dbReference type="ChEBI" id="CHEBI:57701"/>
        <dbReference type="ChEBI" id="CHEBI:58702"/>
        <dbReference type="ChEBI" id="CHEBI:145989"/>
        <dbReference type="EC" id="2.5.1.19"/>
    </reaction>
    <physiologicalReaction direction="left-to-right" evidence="6">
        <dbReference type="Rhea" id="RHEA:21257"/>
    </physiologicalReaction>
</comment>
<name>A0A5C1A5H8_9BACT</name>
<dbReference type="RefSeq" id="WP_149109290.1">
    <property type="nucleotide sequence ID" value="NZ_CP042425.1"/>
</dbReference>
<evidence type="ECO:0000256" key="6">
    <source>
        <dbReference type="ARBA" id="ARBA00044633"/>
    </source>
</evidence>
<feature type="binding site" evidence="7">
    <location>
        <position position="404"/>
    </location>
    <ligand>
        <name>phosphoenolpyruvate</name>
        <dbReference type="ChEBI" id="CHEBI:58702"/>
    </ligand>
</feature>
<accession>A0A5C1A5H8</accession>
<feature type="binding site" evidence="7">
    <location>
        <position position="29"/>
    </location>
    <ligand>
        <name>3-phosphoshikimate</name>
        <dbReference type="ChEBI" id="CHEBI:145989"/>
    </ligand>
</feature>
<dbReference type="EMBL" id="CP042425">
    <property type="protein sequence ID" value="QEL14399.1"/>
    <property type="molecule type" value="Genomic_DNA"/>
</dbReference>
<keyword evidence="10" id="KW-1185">Reference proteome</keyword>
<feature type="binding site" evidence="7">
    <location>
        <position position="180"/>
    </location>
    <ligand>
        <name>3-phosphoshikimate</name>
        <dbReference type="ChEBI" id="CHEBI:145989"/>
    </ligand>
</feature>
<dbReference type="InterPro" id="IPR006264">
    <property type="entry name" value="EPSP_synthase"/>
</dbReference>
<feature type="binding site" evidence="7">
    <location>
        <position position="29"/>
    </location>
    <ligand>
        <name>phosphoenolpyruvate</name>
        <dbReference type="ChEBI" id="CHEBI:58702"/>
    </ligand>
</feature>
<dbReference type="InterPro" id="IPR036968">
    <property type="entry name" value="Enolpyruvate_Tfrase_sf"/>
</dbReference>
<feature type="binding site" evidence="7">
    <location>
        <position position="178"/>
    </location>
    <ligand>
        <name>3-phosphoshikimate</name>
        <dbReference type="ChEBI" id="CHEBI:145989"/>
    </ligand>
</feature>
<dbReference type="InterPro" id="IPR001986">
    <property type="entry name" value="Enolpyruvate_Tfrase_dom"/>
</dbReference>
<dbReference type="PANTHER" id="PTHR21090">
    <property type="entry name" value="AROM/DEHYDROQUINATE SYNTHASE"/>
    <property type="match status" value="1"/>
</dbReference>
<dbReference type="InterPro" id="IPR013792">
    <property type="entry name" value="RNA3'P_cycl/enolpyr_Trfase_a/b"/>
</dbReference>
<feature type="binding site" evidence="7">
    <location>
        <position position="104"/>
    </location>
    <ligand>
        <name>phosphoenolpyruvate</name>
        <dbReference type="ChEBI" id="CHEBI:58702"/>
    </ligand>
</feature>
<dbReference type="OrthoDB" id="9809920at2"/>
<comment type="similarity">
    <text evidence="2 7">Belongs to the EPSP synthase family.</text>
</comment>
<sequence>MSEFTYPAELPIVPMTKSPHATVSVPGSKSITNRAMVLAALASRSGPCELTGALRSEDTEVMVDCLTRLGFRVDADWPTVTVHANTSGRIIPAESAELFVANSGTTMRFVTAMVALGHGRYRLDGIPRMRERPIRDLLDALQQLGVDAVSDAGNGCPPVTITTTGLAGDTVRIRAGLSSQFLSGLMMAVPFADHPIAVQTDGPVVSEPYIEMTQHMLRQWGRHAPRYAIEPDASAASYFFAIPAILGGDIAVRGMRRDMLQGDVKFVEALEQMGCIVEHTPDGIRLAFDPTGRTLRGIDIDMNAISDTVMTLAVVALFADGPTTIRNVAHIRHKETDRIAAVATELRKLGAEVEERDDGLTIHPRPLTGCAVDTYNDHRMAMSLALVGLKVPGVVIRNPGCVAKTYPGFWHDLEKLRGPA</sequence>
<comment type="subcellular location">
    <subcellularLocation>
        <location evidence="7">Cytoplasm</location>
    </subcellularLocation>
</comment>
<feature type="domain" description="Enolpyruvate transferase" evidence="8">
    <location>
        <begin position="20"/>
        <end position="413"/>
    </location>
</feature>
<dbReference type="Proteomes" id="UP000324974">
    <property type="component" value="Chromosome"/>
</dbReference>
<gene>
    <name evidence="7 9" type="primary">aroA</name>
    <name evidence="9" type="ORF">PX52LOC_01287</name>
</gene>
<dbReference type="PANTHER" id="PTHR21090:SF5">
    <property type="entry name" value="PENTAFUNCTIONAL AROM POLYPEPTIDE"/>
    <property type="match status" value="1"/>
</dbReference>
<comment type="caution">
    <text evidence="7">Lacks conserved residue(s) required for the propagation of feature annotation.</text>
</comment>
<dbReference type="PIRSF" id="PIRSF000505">
    <property type="entry name" value="EPSPS"/>
    <property type="match status" value="1"/>
</dbReference>
<keyword evidence="7" id="KW-0963">Cytoplasm</keyword>
<evidence type="ECO:0000259" key="8">
    <source>
        <dbReference type="Pfam" id="PF00275"/>
    </source>
</evidence>
<feature type="binding site" evidence="7">
    <location>
        <position position="307"/>
    </location>
    <ligand>
        <name>3-phosphoshikimate</name>
        <dbReference type="ChEBI" id="CHEBI:145989"/>
    </ligand>
</feature>
<dbReference type="GO" id="GO:0005737">
    <property type="term" value="C:cytoplasm"/>
    <property type="evidence" value="ECO:0007669"/>
    <property type="project" value="UniProtKB-SubCell"/>
</dbReference>
<feature type="binding site" evidence="7">
    <location>
        <position position="338"/>
    </location>
    <ligand>
        <name>phosphoenolpyruvate</name>
        <dbReference type="ChEBI" id="CHEBI:58702"/>
    </ligand>
</feature>
<evidence type="ECO:0000256" key="7">
    <source>
        <dbReference type="HAMAP-Rule" id="MF_00210"/>
    </source>
</evidence>
<feature type="binding site" evidence="7">
    <location>
        <position position="206"/>
    </location>
    <ligand>
        <name>3-phosphoshikimate</name>
        <dbReference type="ChEBI" id="CHEBI:145989"/>
    </ligand>
</feature>
<keyword evidence="5 7" id="KW-0057">Aromatic amino acid biosynthesis</keyword>
<feature type="binding site" evidence="7">
    <location>
        <position position="379"/>
    </location>
    <ligand>
        <name>phosphoenolpyruvate</name>
        <dbReference type="ChEBI" id="CHEBI:58702"/>
    </ligand>
</feature>
<evidence type="ECO:0000313" key="10">
    <source>
        <dbReference type="Proteomes" id="UP000324974"/>
    </source>
</evidence>
<dbReference type="GO" id="GO:0009073">
    <property type="term" value="P:aromatic amino acid family biosynthetic process"/>
    <property type="evidence" value="ECO:0007669"/>
    <property type="project" value="UniProtKB-KW"/>
</dbReference>
<organism evidence="9 10">
    <name type="scientific">Limnoglobus roseus</name>
    <dbReference type="NCBI Taxonomy" id="2598579"/>
    <lineage>
        <taxon>Bacteria</taxon>
        <taxon>Pseudomonadati</taxon>
        <taxon>Planctomycetota</taxon>
        <taxon>Planctomycetia</taxon>
        <taxon>Gemmatales</taxon>
        <taxon>Gemmataceae</taxon>
        <taxon>Limnoglobus</taxon>
    </lineage>
</organism>
<evidence type="ECO:0000256" key="2">
    <source>
        <dbReference type="ARBA" id="ARBA00009948"/>
    </source>
</evidence>
<evidence type="ECO:0000256" key="1">
    <source>
        <dbReference type="ARBA" id="ARBA00004811"/>
    </source>
</evidence>
<dbReference type="HAMAP" id="MF_00210">
    <property type="entry name" value="EPSP_synth"/>
    <property type="match status" value="1"/>
</dbReference>
<dbReference type="PROSITE" id="PS00104">
    <property type="entry name" value="EPSP_SYNTHASE_1"/>
    <property type="match status" value="1"/>
</dbReference>
<evidence type="ECO:0000256" key="5">
    <source>
        <dbReference type="ARBA" id="ARBA00023141"/>
    </source>
</evidence>
<dbReference type="KEGG" id="lrs:PX52LOC_01287"/>
<feature type="binding site" evidence="7">
    <location>
        <position position="34"/>
    </location>
    <ligand>
        <name>3-phosphoshikimate</name>
        <dbReference type="ChEBI" id="CHEBI:145989"/>
    </ligand>
</feature>
<dbReference type="PROSITE" id="PS00885">
    <property type="entry name" value="EPSP_SYNTHASE_2"/>
    <property type="match status" value="1"/>
</dbReference>
<dbReference type="EC" id="2.5.1.19" evidence="7"/>
<comment type="function">
    <text evidence="7">Catalyzes the transfer of the enolpyruvyl moiety of phosphoenolpyruvate (PEP) to the 5-hydroxyl of shikimate-3-phosphate (S3P) to produce enolpyruvyl shikimate-3-phosphate and inorganic phosphate.</text>
</comment>
<dbReference type="GO" id="GO:0008652">
    <property type="term" value="P:amino acid biosynthetic process"/>
    <property type="evidence" value="ECO:0007669"/>
    <property type="project" value="UniProtKB-KW"/>
</dbReference>
<evidence type="ECO:0000256" key="4">
    <source>
        <dbReference type="ARBA" id="ARBA00022679"/>
    </source>
</evidence>
<evidence type="ECO:0000256" key="3">
    <source>
        <dbReference type="ARBA" id="ARBA00022605"/>
    </source>
</evidence>
<dbReference type="UniPathway" id="UPA00053">
    <property type="reaction ID" value="UER00089"/>
</dbReference>
<protein>
    <recommendedName>
        <fullName evidence="7">3-phosphoshikimate 1-carboxyvinyltransferase</fullName>
        <ecNumber evidence="7">2.5.1.19</ecNumber>
    </recommendedName>
    <alternativeName>
        <fullName evidence="7">5-enolpyruvylshikimate-3-phosphate synthase</fullName>
        <shortName evidence="7">EPSP synthase</shortName>
        <shortName evidence="7">EPSPS</shortName>
    </alternativeName>
</protein>
<dbReference type="CDD" id="cd01556">
    <property type="entry name" value="EPSP_synthase"/>
    <property type="match status" value="1"/>
</dbReference>
<comment type="pathway">
    <text evidence="1 7">Metabolic intermediate biosynthesis; chorismate biosynthesis; chorismate from D-erythrose 4-phosphate and phosphoenolpyruvate: step 6/7.</text>
</comment>